<feature type="domain" description="Alanine dehydrogenase/pyridine nucleotide transhydrogenase N-terminal" evidence="9">
    <location>
        <begin position="4"/>
        <end position="142"/>
    </location>
</feature>
<keyword evidence="11" id="KW-1185">Reference proteome</keyword>
<dbReference type="RefSeq" id="WP_015789746.1">
    <property type="nucleotide sequence ID" value="NC_013158.1"/>
</dbReference>
<feature type="region of interest" description="Disordered" evidence="7">
    <location>
        <begin position="365"/>
        <end position="415"/>
    </location>
</feature>
<feature type="compositionally biased region" description="Acidic residues" evidence="7">
    <location>
        <begin position="375"/>
        <end position="387"/>
    </location>
</feature>
<evidence type="ECO:0000256" key="1">
    <source>
        <dbReference type="ARBA" id="ARBA00012943"/>
    </source>
</evidence>
<dbReference type="GeneID" id="8384301"/>
<name>C7NTI5_HALUD</name>
<dbReference type="PANTHER" id="PTHR10160">
    <property type="entry name" value="NAD(P) TRANSHYDROGENASE"/>
    <property type="match status" value="1"/>
</dbReference>
<keyword evidence="5" id="KW-0520">NAD</keyword>
<dbReference type="HOGENOM" id="CLU_003376_2_1_2"/>
<dbReference type="GO" id="GO:0006740">
    <property type="term" value="P:NADPH regeneration"/>
    <property type="evidence" value="ECO:0007669"/>
    <property type="project" value="TreeGrafter"/>
</dbReference>
<dbReference type="GO" id="GO:0050661">
    <property type="term" value="F:NADP binding"/>
    <property type="evidence" value="ECO:0007669"/>
    <property type="project" value="TreeGrafter"/>
</dbReference>
<keyword evidence="10" id="KW-0560">Oxidoreductase</keyword>
<dbReference type="InterPro" id="IPR008143">
    <property type="entry name" value="Ala_DH/PNT_CS2"/>
</dbReference>
<dbReference type="GO" id="GO:0008750">
    <property type="term" value="F:proton-translocating NAD(P)+ transhydrogenase activity"/>
    <property type="evidence" value="ECO:0007669"/>
    <property type="project" value="UniProtKB-EC"/>
</dbReference>
<evidence type="ECO:0000256" key="5">
    <source>
        <dbReference type="ARBA" id="ARBA00023027"/>
    </source>
</evidence>
<dbReference type="EC" id="7.1.1.1" evidence="1"/>
<dbReference type="SMART" id="SM01003">
    <property type="entry name" value="AlaDh_PNT_N"/>
    <property type="match status" value="1"/>
</dbReference>
<dbReference type="SMART" id="SM01002">
    <property type="entry name" value="AlaDh_PNT_C"/>
    <property type="match status" value="1"/>
</dbReference>
<protein>
    <recommendedName>
        <fullName evidence="1">proton-translocating NAD(P)(+) transhydrogenase</fullName>
        <ecNumber evidence="1">7.1.1.1</ecNumber>
    </recommendedName>
</protein>
<dbReference type="GO" id="GO:0005886">
    <property type="term" value="C:plasma membrane"/>
    <property type="evidence" value="ECO:0007669"/>
    <property type="project" value="TreeGrafter"/>
</dbReference>
<evidence type="ECO:0000259" key="9">
    <source>
        <dbReference type="SMART" id="SM01003"/>
    </source>
</evidence>
<feature type="domain" description="Alanine dehydrogenase/pyridine nucleotide transhydrogenase NAD(H)-binding" evidence="8">
    <location>
        <begin position="151"/>
        <end position="316"/>
    </location>
</feature>
<dbReference type="NCBIfam" id="NF006942">
    <property type="entry name" value="PRK09424.1"/>
    <property type="match status" value="1"/>
</dbReference>
<dbReference type="InterPro" id="IPR036291">
    <property type="entry name" value="NAD(P)-bd_dom_sf"/>
</dbReference>
<dbReference type="eggNOG" id="arCOG06678">
    <property type="taxonomic scope" value="Archaea"/>
</dbReference>
<proteinExistence type="predicted"/>
<reference evidence="10 11" key="1">
    <citation type="journal article" date="2009" name="Stand. Genomic Sci.">
        <title>Complete genome sequence of Halorhabdus utahensis type strain (AX-2).</title>
        <authorList>
            <person name="Anderson I."/>
            <person name="Tindall B.J."/>
            <person name="Pomrenke H."/>
            <person name="Goker M."/>
            <person name="Lapidus A."/>
            <person name="Nolan M."/>
            <person name="Copeland A."/>
            <person name="Glavina Del Rio T."/>
            <person name="Chen F."/>
            <person name="Tice H."/>
            <person name="Cheng J.F."/>
            <person name="Lucas S."/>
            <person name="Chertkov O."/>
            <person name="Bruce D."/>
            <person name="Brettin T."/>
            <person name="Detter J.C."/>
            <person name="Han C."/>
            <person name="Goodwin L."/>
            <person name="Land M."/>
            <person name="Hauser L."/>
            <person name="Chang Y.J."/>
            <person name="Jeffries C.D."/>
            <person name="Pitluck S."/>
            <person name="Pati A."/>
            <person name="Mavromatis K."/>
            <person name="Ivanova N."/>
            <person name="Ovchinnikova G."/>
            <person name="Chen A."/>
            <person name="Palaniappan K."/>
            <person name="Chain P."/>
            <person name="Rohde M."/>
            <person name="Bristow J."/>
            <person name="Eisen J.A."/>
            <person name="Markowitz V."/>
            <person name="Hugenholtz P."/>
            <person name="Kyrpides N.C."/>
            <person name="Klenk H.P."/>
        </authorList>
    </citation>
    <scope>NUCLEOTIDE SEQUENCE [LARGE SCALE GENOMIC DNA]</scope>
    <source>
        <strain evidence="11">DSM 12940 / JCM 11049 / AX-2</strain>
    </source>
</reference>
<keyword evidence="3" id="KW-0521">NADP</keyword>
<dbReference type="Pfam" id="PF05222">
    <property type="entry name" value="AlaDh_PNT_N"/>
    <property type="match status" value="1"/>
</dbReference>
<comment type="catalytic activity">
    <reaction evidence="6">
        <text>NAD(+) + NADPH + H(+)(in) = NADH + NADP(+) + H(+)(out)</text>
        <dbReference type="Rhea" id="RHEA:47992"/>
        <dbReference type="ChEBI" id="CHEBI:15378"/>
        <dbReference type="ChEBI" id="CHEBI:57540"/>
        <dbReference type="ChEBI" id="CHEBI:57783"/>
        <dbReference type="ChEBI" id="CHEBI:57945"/>
        <dbReference type="ChEBI" id="CHEBI:58349"/>
        <dbReference type="EC" id="7.1.1.1"/>
    </reaction>
</comment>
<dbReference type="Pfam" id="PF01262">
    <property type="entry name" value="AlaDh_PNT_C"/>
    <property type="match status" value="1"/>
</dbReference>
<evidence type="ECO:0000256" key="6">
    <source>
        <dbReference type="ARBA" id="ARBA00048202"/>
    </source>
</evidence>
<organism evidence="10 11">
    <name type="scientific">Halorhabdus utahensis (strain DSM 12940 / JCM 11049 / AX-2)</name>
    <dbReference type="NCBI Taxonomy" id="519442"/>
    <lineage>
        <taxon>Archaea</taxon>
        <taxon>Methanobacteriati</taxon>
        <taxon>Methanobacteriota</taxon>
        <taxon>Stenosarchaea group</taxon>
        <taxon>Halobacteria</taxon>
        <taxon>Halobacteriales</taxon>
        <taxon>Haloarculaceae</taxon>
        <taxon>Halorhabdus</taxon>
    </lineage>
</organism>
<dbReference type="GO" id="GO:0016491">
    <property type="term" value="F:oxidoreductase activity"/>
    <property type="evidence" value="ECO:0007669"/>
    <property type="project" value="UniProtKB-KW"/>
</dbReference>
<dbReference type="CDD" id="cd05304">
    <property type="entry name" value="Rubrum_tdh"/>
    <property type="match status" value="1"/>
</dbReference>
<dbReference type="Gene3D" id="3.40.50.720">
    <property type="entry name" value="NAD(P)-binding Rossmann-like Domain"/>
    <property type="match status" value="2"/>
</dbReference>
<dbReference type="OrthoDB" id="8889at2157"/>
<dbReference type="AlphaFoldDB" id="C7NTI5"/>
<evidence type="ECO:0000313" key="10">
    <source>
        <dbReference type="EMBL" id="ACV12175.1"/>
    </source>
</evidence>
<evidence type="ECO:0000256" key="7">
    <source>
        <dbReference type="SAM" id="MobiDB-lite"/>
    </source>
</evidence>
<dbReference type="SUPFAM" id="SSF51735">
    <property type="entry name" value="NAD(P)-binding Rossmann-fold domains"/>
    <property type="match status" value="1"/>
</dbReference>
<dbReference type="KEGG" id="hut:Huta_2007"/>
<keyword evidence="2" id="KW-0547">Nucleotide-binding</keyword>
<sequence>MIVGVPTASGNETRVAVVPSVAEDLVEDGHEVLIEAGAGETAGFADEDYDDAGCDVLGDRDAVFDGAEVIFEVEALGAIEGSDAGVYSEGQTVIGLLGPYDVSDEVLETLAERQVSAFALELIPRISRAQSMDALSSMANLAGYKAMVQAASELDKLVPMQMTAAGTVQPADVFVIGAGVAGLQAITTADRLGASVRAYDIRPEAAEEIESVGADFVELDVHADDAADEEGHAQEMDEAFYRKQRAQLAEVVAEADVVITTAAVPGGPAPRLVTEDAVAAMDHGSVVVDLAADGGGNCDVTQPDERVEYEGVTVFGPTNLPSTLPRTASELYANNLRNLFELLVEEGELTIDIDDEIVDATLLTHDGTVRAPHEDESDGDDSMDGEEGATNADDEHGDDTNAETQDAPTDGGNDV</sequence>
<dbReference type="SUPFAM" id="SSF52283">
    <property type="entry name" value="Formate/glycerate dehydrogenase catalytic domain-like"/>
    <property type="match status" value="1"/>
</dbReference>
<evidence type="ECO:0000256" key="3">
    <source>
        <dbReference type="ARBA" id="ARBA00022857"/>
    </source>
</evidence>
<keyword evidence="4" id="KW-1278">Translocase</keyword>
<dbReference type="PANTHER" id="PTHR10160:SF19">
    <property type="entry name" value="PROTON-TRANSLOCATING NAD(P)(+) TRANSHYDROGENASE"/>
    <property type="match status" value="1"/>
</dbReference>
<dbReference type="Proteomes" id="UP000002071">
    <property type="component" value="Chromosome"/>
</dbReference>
<evidence type="ECO:0000313" key="11">
    <source>
        <dbReference type="Proteomes" id="UP000002071"/>
    </source>
</evidence>
<dbReference type="InterPro" id="IPR007698">
    <property type="entry name" value="AlaDH/PNT_NAD(H)-bd"/>
</dbReference>
<gene>
    <name evidence="10" type="ordered locus">Huta_2007</name>
</gene>
<dbReference type="InterPro" id="IPR007886">
    <property type="entry name" value="AlaDH/PNT_N"/>
</dbReference>
<evidence type="ECO:0000256" key="4">
    <source>
        <dbReference type="ARBA" id="ARBA00022967"/>
    </source>
</evidence>
<dbReference type="PROSITE" id="PS00837">
    <property type="entry name" value="ALADH_PNT_2"/>
    <property type="match status" value="1"/>
</dbReference>
<dbReference type="STRING" id="519442.Huta_2007"/>
<dbReference type="EMBL" id="CP001687">
    <property type="protein sequence ID" value="ACV12175.1"/>
    <property type="molecule type" value="Genomic_DNA"/>
</dbReference>
<accession>C7NTI5</accession>
<evidence type="ECO:0000259" key="8">
    <source>
        <dbReference type="SMART" id="SM01002"/>
    </source>
</evidence>
<evidence type="ECO:0000256" key="2">
    <source>
        <dbReference type="ARBA" id="ARBA00022741"/>
    </source>
</evidence>